<dbReference type="EMBL" id="UYJE01003412">
    <property type="protein sequence ID" value="VDI19014.1"/>
    <property type="molecule type" value="Genomic_DNA"/>
</dbReference>
<feature type="chain" id="PRO_5032579956" evidence="1">
    <location>
        <begin position="24"/>
        <end position="297"/>
    </location>
</feature>
<reference evidence="2" key="1">
    <citation type="submission" date="2018-11" db="EMBL/GenBank/DDBJ databases">
        <authorList>
            <person name="Alioto T."/>
            <person name="Alioto T."/>
        </authorList>
    </citation>
    <scope>NUCLEOTIDE SEQUENCE</scope>
</reference>
<gene>
    <name evidence="2" type="ORF">MGAL_10B057104</name>
</gene>
<keyword evidence="1" id="KW-0732">Signal</keyword>
<evidence type="ECO:0000313" key="3">
    <source>
        <dbReference type="Proteomes" id="UP000596742"/>
    </source>
</evidence>
<keyword evidence="3" id="KW-1185">Reference proteome</keyword>
<feature type="signal peptide" evidence="1">
    <location>
        <begin position="1"/>
        <end position="23"/>
    </location>
</feature>
<accession>A0A8B6DGX9</accession>
<comment type="caution">
    <text evidence="2">The sequence shown here is derived from an EMBL/GenBank/DDBJ whole genome shotgun (WGS) entry which is preliminary data.</text>
</comment>
<evidence type="ECO:0000313" key="2">
    <source>
        <dbReference type="EMBL" id="VDI19014.1"/>
    </source>
</evidence>
<dbReference type="OrthoDB" id="6132514at2759"/>
<evidence type="ECO:0000256" key="1">
    <source>
        <dbReference type="SAM" id="SignalP"/>
    </source>
</evidence>
<sequence length="297" mass="34780">MDISYMCVTMFVLFLQIINYSNGQTRNLFLNRNEQKNRRFFNPRQRNPRRLANRQLINERLRNSQNIPSFLNEHVAWAYTNKETNIPDIVPIRQTTRRAKRKQYNQKGKVFGHCDIGNDEDLDDLFPGIFQSETEILSETSKVIKKERWHGDAVRTYSQPKNKVPQIVPEVVPKVVETTTQRFARTNNNSEIRDRTRPPSGRNSEVCSCCQTISRHEVYQNITVDETNYQVIQLPGKFQAIPVGRCPVSNLCLYGDCVQHYSVHHVLIWNNTVPYYPPFDFALVEYPTHCTWENIGQ</sequence>
<protein>
    <submittedName>
        <fullName evidence="2">Uncharacterized protein</fullName>
    </submittedName>
</protein>
<dbReference type="Proteomes" id="UP000596742">
    <property type="component" value="Unassembled WGS sequence"/>
</dbReference>
<proteinExistence type="predicted"/>
<dbReference type="AlphaFoldDB" id="A0A8B6DGX9"/>
<organism evidence="2 3">
    <name type="scientific">Mytilus galloprovincialis</name>
    <name type="common">Mediterranean mussel</name>
    <dbReference type="NCBI Taxonomy" id="29158"/>
    <lineage>
        <taxon>Eukaryota</taxon>
        <taxon>Metazoa</taxon>
        <taxon>Spiralia</taxon>
        <taxon>Lophotrochozoa</taxon>
        <taxon>Mollusca</taxon>
        <taxon>Bivalvia</taxon>
        <taxon>Autobranchia</taxon>
        <taxon>Pteriomorphia</taxon>
        <taxon>Mytilida</taxon>
        <taxon>Mytiloidea</taxon>
        <taxon>Mytilidae</taxon>
        <taxon>Mytilinae</taxon>
        <taxon>Mytilus</taxon>
    </lineage>
</organism>
<name>A0A8B6DGX9_MYTGA</name>